<sequence length="71" mass="7928">MRWTNKLFMSVIVGTYRCGMRGWPPDIPFQNLGDFGKTEPLEILVGLWLSGTLRIVKLSDDECAQAAADPT</sequence>
<accession>A0A371CHC0</accession>
<proteinExistence type="predicted"/>
<keyword evidence="2" id="KW-1185">Reference proteome</keyword>
<dbReference type="Proteomes" id="UP000256964">
    <property type="component" value="Unassembled WGS sequence"/>
</dbReference>
<gene>
    <name evidence="1" type="ORF">OH76DRAFT_1298476</name>
</gene>
<feature type="non-terminal residue" evidence="1">
    <location>
        <position position="71"/>
    </location>
</feature>
<organism evidence="1 2">
    <name type="scientific">Lentinus brumalis</name>
    <dbReference type="NCBI Taxonomy" id="2498619"/>
    <lineage>
        <taxon>Eukaryota</taxon>
        <taxon>Fungi</taxon>
        <taxon>Dikarya</taxon>
        <taxon>Basidiomycota</taxon>
        <taxon>Agaricomycotina</taxon>
        <taxon>Agaricomycetes</taxon>
        <taxon>Polyporales</taxon>
        <taxon>Polyporaceae</taxon>
        <taxon>Lentinus</taxon>
    </lineage>
</organism>
<dbReference type="AlphaFoldDB" id="A0A371CHC0"/>
<protein>
    <submittedName>
        <fullName evidence="1">Uncharacterized protein</fullName>
    </submittedName>
</protein>
<name>A0A371CHC0_9APHY</name>
<dbReference type="EMBL" id="KZ857690">
    <property type="protein sequence ID" value="RDX39664.1"/>
    <property type="molecule type" value="Genomic_DNA"/>
</dbReference>
<evidence type="ECO:0000313" key="1">
    <source>
        <dbReference type="EMBL" id="RDX39664.1"/>
    </source>
</evidence>
<evidence type="ECO:0000313" key="2">
    <source>
        <dbReference type="Proteomes" id="UP000256964"/>
    </source>
</evidence>
<dbReference type="OrthoDB" id="2750857at2759"/>
<reference evidence="1 2" key="1">
    <citation type="journal article" date="2018" name="Biotechnol. Biofuels">
        <title>Integrative visual omics of the white-rot fungus Polyporus brumalis exposes the biotechnological potential of its oxidative enzymes for delignifying raw plant biomass.</title>
        <authorList>
            <person name="Miyauchi S."/>
            <person name="Rancon A."/>
            <person name="Drula E."/>
            <person name="Hage H."/>
            <person name="Chaduli D."/>
            <person name="Favel A."/>
            <person name="Grisel S."/>
            <person name="Henrissat B."/>
            <person name="Herpoel-Gimbert I."/>
            <person name="Ruiz-Duenas F.J."/>
            <person name="Chevret D."/>
            <person name="Hainaut M."/>
            <person name="Lin J."/>
            <person name="Wang M."/>
            <person name="Pangilinan J."/>
            <person name="Lipzen A."/>
            <person name="Lesage-Meessen L."/>
            <person name="Navarro D."/>
            <person name="Riley R."/>
            <person name="Grigoriev I.V."/>
            <person name="Zhou S."/>
            <person name="Raouche S."/>
            <person name="Rosso M.N."/>
        </authorList>
    </citation>
    <scope>NUCLEOTIDE SEQUENCE [LARGE SCALE GENOMIC DNA]</scope>
    <source>
        <strain evidence="1 2">BRFM 1820</strain>
    </source>
</reference>